<dbReference type="SMART" id="SM00849">
    <property type="entry name" value="Lactamase_B"/>
    <property type="match status" value="1"/>
</dbReference>
<proteinExistence type="predicted"/>
<dbReference type="AlphaFoldDB" id="A0A844LXV1"/>
<gene>
    <name evidence="3" type="ORF">GB996_00390</name>
</gene>
<dbReference type="InterPro" id="IPR044528">
    <property type="entry name" value="POD-like_MBL-fold"/>
</dbReference>
<dbReference type="PANTHER" id="PTHR43084">
    <property type="entry name" value="PERSULFIDE DIOXYGENASE ETHE1"/>
    <property type="match status" value="1"/>
</dbReference>
<dbReference type="GO" id="GO:0050313">
    <property type="term" value="F:sulfur dioxygenase activity"/>
    <property type="evidence" value="ECO:0007669"/>
    <property type="project" value="InterPro"/>
</dbReference>
<dbReference type="Pfam" id="PF00753">
    <property type="entry name" value="Lactamase_B"/>
    <property type="match status" value="1"/>
</dbReference>
<dbReference type="GO" id="GO:0046872">
    <property type="term" value="F:metal ion binding"/>
    <property type="evidence" value="ECO:0007669"/>
    <property type="project" value="UniProtKB-KW"/>
</dbReference>
<dbReference type="EMBL" id="WFKQ01000001">
    <property type="protein sequence ID" value="MUG31250.1"/>
    <property type="molecule type" value="Genomic_DNA"/>
</dbReference>
<dbReference type="GO" id="GO:0070813">
    <property type="term" value="P:hydrogen sulfide metabolic process"/>
    <property type="evidence" value="ECO:0007669"/>
    <property type="project" value="TreeGrafter"/>
</dbReference>
<evidence type="ECO:0000313" key="3">
    <source>
        <dbReference type="EMBL" id="MUG31250.1"/>
    </source>
</evidence>
<dbReference type="CDD" id="cd07724">
    <property type="entry name" value="POD-like_MBL-fold"/>
    <property type="match status" value="1"/>
</dbReference>
<dbReference type="InterPro" id="IPR051682">
    <property type="entry name" value="Mito_Persulfide_Diox"/>
</dbReference>
<evidence type="ECO:0000313" key="4">
    <source>
        <dbReference type="Proteomes" id="UP000442109"/>
    </source>
</evidence>
<dbReference type="PANTHER" id="PTHR43084:SF1">
    <property type="entry name" value="PERSULFIDE DIOXYGENASE ETHE1, MITOCHONDRIAL"/>
    <property type="match status" value="1"/>
</dbReference>
<sequence>MEIKSFLHEDTETYTHVLIDTGNKVCAIIDPVLDYDFKSGHTSTKSAEQVVQFINQQQLNAAYIIETHAHADHLSAAQYLKQQLGAQLVIGKPITEVQKIFKHVFNLDMGFKTDASQFDKLTEEGTQFMLGDIELTVMHVPGHTPADMAYIAKNTADTTQPLAIFVGDTLFAPDVGTARVDFPGGDVDALYESIQKILALPEDTVIYLCHDYPPQDRTHSPVTTVGAQKAHNIHVHQGISQAQFAKMRTERDATLQMPRLIIPSVQVNIQAGHLPEPEDNGVRYLKVPLNLLGQS</sequence>
<name>A0A844LXV1_9GAMM</name>
<evidence type="ECO:0000259" key="2">
    <source>
        <dbReference type="SMART" id="SM00849"/>
    </source>
</evidence>
<dbReference type="GO" id="GO:0006749">
    <property type="term" value="P:glutathione metabolic process"/>
    <property type="evidence" value="ECO:0007669"/>
    <property type="project" value="InterPro"/>
</dbReference>
<accession>A0A844LXV1</accession>
<dbReference type="InterPro" id="IPR001279">
    <property type="entry name" value="Metallo-B-lactamas"/>
</dbReference>
<evidence type="ECO:0000256" key="1">
    <source>
        <dbReference type="ARBA" id="ARBA00022723"/>
    </source>
</evidence>
<reference evidence="3 4" key="1">
    <citation type="journal article" date="2019" name="PLoS ONE">
        <title>Pup mortality in New Zealand sea lions (Phocarctos hookeri) at Enderby Island, Auckland Islands, 2013-18.</title>
        <authorList>
            <person name="Michael S.A."/>
            <person name="Hayman D.T.S."/>
            <person name="Gray R."/>
            <person name="Zhang J."/>
            <person name="Rogers L."/>
            <person name="Roe W.D."/>
        </authorList>
    </citation>
    <scope>NUCLEOTIDE SEQUENCE [LARGE SCALE GENOMIC DNA]</scope>
    <source>
        <strain evidence="3 4">SM868</strain>
    </source>
</reference>
<dbReference type="InterPro" id="IPR036866">
    <property type="entry name" value="RibonucZ/Hydroxyglut_hydro"/>
</dbReference>
<dbReference type="SUPFAM" id="SSF56281">
    <property type="entry name" value="Metallo-hydrolase/oxidoreductase"/>
    <property type="match status" value="1"/>
</dbReference>
<feature type="domain" description="Metallo-beta-lactamase" evidence="2">
    <location>
        <begin position="13"/>
        <end position="210"/>
    </location>
</feature>
<dbReference type="Proteomes" id="UP000442109">
    <property type="component" value="Unassembled WGS sequence"/>
</dbReference>
<comment type="caution">
    <text evidence="3">The sequence shown here is derived from an EMBL/GenBank/DDBJ whole genome shotgun (WGS) entry which is preliminary data.</text>
</comment>
<dbReference type="GO" id="GO:0016787">
    <property type="term" value="F:hydrolase activity"/>
    <property type="evidence" value="ECO:0007669"/>
    <property type="project" value="UniProtKB-KW"/>
</dbReference>
<dbReference type="Gene3D" id="3.60.15.10">
    <property type="entry name" value="Ribonuclease Z/Hydroxyacylglutathione hydrolase-like"/>
    <property type="match status" value="1"/>
</dbReference>
<keyword evidence="4" id="KW-1185">Reference proteome</keyword>
<keyword evidence="1" id="KW-0479">Metal-binding</keyword>
<dbReference type="RefSeq" id="WP_011959852.1">
    <property type="nucleotide sequence ID" value="NZ_WFKQ01000001.1"/>
</dbReference>
<organism evidence="3 4">
    <name type="scientific">Psychrobacter sanguinis</name>
    <dbReference type="NCBI Taxonomy" id="861445"/>
    <lineage>
        <taxon>Bacteria</taxon>
        <taxon>Pseudomonadati</taxon>
        <taxon>Pseudomonadota</taxon>
        <taxon>Gammaproteobacteria</taxon>
        <taxon>Moraxellales</taxon>
        <taxon>Moraxellaceae</taxon>
        <taxon>Psychrobacter</taxon>
    </lineage>
</organism>
<keyword evidence="3" id="KW-0378">Hydrolase</keyword>
<protein>
    <submittedName>
        <fullName evidence="3">MBL fold metallo-hydrolase</fullName>
    </submittedName>
</protein>
<dbReference type="OrthoDB" id="9784009at2"/>